<evidence type="ECO:0000313" key="1">
    <source>
        <dbReference type="EnsemblMetazoa" id="RPRC010313-PA"/>
    </source>
</evidence>
<dbReference type="AlphaFoldDB" id="T1I1Z3"/>
<dbReference type="EMBL" id="ACPB03017651">
    <property type="status" value="NOT_ANNOTATED_CDS"/>
    <property type="molecule type" value="Genomic_DNA"/>
</dbReference>
<organism evidence="1 2">
    <name type="scientific">Rhodnius prolixus</name>
    <name type="common">Triatomid bug</name>
    <dbReference type="NCBI Taxonomy" id="13249"/>
    <lineage>
        <taxon>Eukaryota</taxon>
        <taxon>Metazoa</taxon>
        <taxon>Ecdysozoa</taxon>
        <taxon>Arthropoda</taxon>
        <taxon>Hexapoda</taxon>
        <taxon>Insecta</taxon>
        <taxon>Pterygota</taxon>
        <taxon>Neoptera</taxon>
        <taxon>Paraneoptera</taxon>
        <taxon>Hemiptera</taxon>
        <taxon>Heteroptera</taxon>
        <taxon>Panheteroptera</taxon>
        <taxon>Cimicomorpha</taxon>
        <taxon>Reduviidae</taxon>
        <taxon>Triatominae</taxon>
        <taxon>Rhodnius</taxon>
    </lineage>
</organism>
<protein>
    <submittedName>
        <fullName evidence="1">Uncharacterized protein</fullName>
    </submittedName>
</protein>
<dbReference type="EnsemblMetazoa" id="RPRC010313-RA">
    <property type="protein sequence ID" value="RPRC010313-PA"/>
    <property type="gene ID" value="RPRC010313"/>
</dbReference>
<keyword evidence="2" id="KW-1185">Reference proteome</keyword>
<name>T1I1Z3_RHOPR</name>
<evidence type="ECO:0000313" key="2">
    <source>
        <dbReference type="Proteomes" id="UP000015103"/>
    </source>
</evidence>
<sequence length="312" mass="36503">MVRNLVLFILKLLKDHSSGDHTSFTGMSWPCIQVNLGTTSDEDTEMLSTTSAAAHSTTLRDNASNPYDWTDFQYNTEPIYADGTNFADYYQEGGDFYGENCDRRLDDVSHTAVYDDTDEIERSVDDFQDDFDCDLMSNLSTSLPVYTSEIPTAVPSPYEAAVQEETGWYQSSYGEEFMNDIKFLEDFWRIDRPLLRYAMIDDWNQKLEDAWRDSLIKRKLNRSSSNIGNRRLSLAMTDEQLDDHETLSLIIDTIKIPSQINEGIRMLHEFHLCRPQLDLRPYVEEFDFYKKRFIIWGLNYYFNVDEQKRKNN</sequence>
<accession>T1I1Z3</accession>
<dbReference type="EMBL" id="ACPB03017650">
    <property type="status" value="NOT_ANNOTATED_CDS"/>
    <property type="molecule type" value="Genomic_DNA"/>
</dbReference>
<dbReference type="HOGENOM" id="CLU_893053_0_0_1"/>
<reference evidence="1" key="1">
    <citation type="submission" date="2015-05" db="UniProtKB">
        <authorList>
            <consortium name="EnsemblMetazoa"/>
        </authorList>
    </citation>
    <scope>IDENTIFICATION</scope>
</reference>
<dbReference type="VEuPathDB" id="VectorBase:RPRC010313"/>
<dbReference type="Proteomes" id="UP000015103">
    <property type="component" value="Unassembled WGS sequence"/>
</dbReference>
<dbReference type="InParanoid" id="T1I1Z3"/>
<proteinExistence type="predicted"/>
<dbReference type="EMBL" id="ACPB03017649">
    <property type="status" value="NOT_ANNOTATED_CDS"/>
    <property type="molecule type" value="Genomic_DNA"/>
</dbReference>